<protein>
    <submittedName>
        <fullName evidence="1">Uncharacterized protein</fullName>
    </submittedName>
</protein>
<dbReference type="AlphaFoldDB" id="A0A6G5A1Y8"/>
<proteinExistence type="predicted"/>
<name>A0A6G5A1Y8_RHIMP</name>
<accession>A0A6G5A1Y8</accession>
<evidence type="ECO:0000313" key="1">
    <source>
        <dbReference type="EMBL" id="NIE44799.1"/>
    </source>
</evidence>
<dbReference type="EMBL" id="GIKN01002526">
    <property type="protein sequence ID" value="NIE44799.1"/>
    <property type="molecule type" value="Transcribed_RNA"/>
</dbReference>
<reference evidence="1" key="1">
    <citation type="submission" date="2020-03" db="EMBL/GenBank/DDBJ databases">
        <title>A transcriptome and proteome of the tick Rhipicephalus microplus shaped by the genetic composition of its hosts and developmental stage.</title>
        <authorList>
            <person name="Garcia G.R."/>
            <person name="Ribeiro J.M.C."/>
            <person name="Maruyama S.R."/>
            <person name="Gardinasse L.G."/>
            <person name="Nelson K."/>
            <person name="Ferreira B.R."/>
            <person name="Andrade T.G."/>
            <person name="Santos I.K.F.M."/>
        </authorList>
    </citation>
    <scope>NUCLEOTIDE SEQUENCE</scope>
    <source>
        <strain evidence="1">NSGR</strain>
        <tissue evidence="1">Salivary glands</tissue>
    </source>
</reference>
<sequence length="83" mass="9306">MRKFRRKTIQLQCVLSTAKVCVTLNPQEMQISAISVLNDCNETGGCIGRNAKCSMEPLFINYTHRQSGNLALSKISRPANFRC</sequence>
<organism evidence="1">
    <name type="scientific">Rhipicephalus microplus</name>
    <name type="common">Cattle tick</name>
    <name type="synonym">Boophilus microplus</name>
    <dbReference type="NCBI Taxonomy" id="6941"/>
    <lineage>
        <taxon>Eukaryota</taxon>
        <taxon>Metazoa</taxon>
        <taxon>Ecdysozoa</taxon>
        <taxon>Arthropoda</taxon>
        <taxon>Chelicerata</taxon>
        <taxon>Arachnida</taxon>
        <taxon>Acari</taxon>
        <taxon>Parasitiformes</taxon>
        <taxon>Ixodida</taxon>
        <taxon>Ixodoidea</taxon>
        <taxon>Ixodidae</taxon>
        <taxon>Rhipicephalinae</taxon>
        <taxon>Rhipicephalus</taxon>
        <taxon>Boophilus</taxon>
    </lineage>
</organism>